<feature type="region of interest" description="Disordered" evidence="1">
    <location>
        <begin position="441"/>
        <end position="496"/>
    </location>
</feature>
<proteinExistence type="predicted"/>
<feature type="compositionally biased region" description="Low complexity" evidence="1">
    <location>
        <begin position="259"/>
        <end position="295"/>
    </location>
</feature>
<dbReference type="Proteomes" id="UP000030145">
    <property type="component" value="Unassembled WGS sequence"/>
</dbReference>
<feature type="region of interest" description="Disordered" evidence="1">
    <location>
        <begin position="256"/>
        <end position="327"/>
    </location>
</feature>
<dbReference type="EMBL" id="JRVJ01000014">
    <property type="protein sequence ID" value="KGM18410.1"/>
    <property type="molecule type" value="Genomic_DNA"/>
</dbReference>
<accession>A0A0A2DGW4</accession>
<evidence type="ECO:0000313" key="2">
    <source>
        <dbReference type="EMBL" id="KGM18410.1"/>
    </source>
</evidence>
<sequence length="496" mass="51562">MDTIENIRERIQWVHHLFAAHISGFELQEELSKASLDSVHSHVTRNASEHQLQLPSNAERQIDNLIYNVPIAAGEATTPLAALIAAFQGDDSVPLLAAKRWSDAGRQLGTAMASLNNASNMIAASAQGTSFDAARAAIGDLVKLGTVVSANTMTMAASVGQFPTIRATNLAALHSIQASTALITSPAERLAAEQAAVASFVSSHLQPSLELVKPPVSNLGVPITIRSGGGTLSAGAFGDSSAPAVINTINGTTESAAPTATGTMAHHASHAAAQAGHGSPSQVVATPASAATSPVSTPPSPPHLTPATGAPVAAHAPSAGSPLHLVSPAPTANAQVASVRPATLALRLRPNPRSPFLGLYRTSPRFPLRARHHQRAELRGSSGVCLGRLRWDPPVRLQREVPIQPRDAPPVPLACPVYHMLPRPSASPTWCAARSAQPRLARAHNHRRARGERWASAVEAQQPKPAPRYSTSASPTASISLGSSWDGSRSGGPCGR</sequence>
<evidence type="ECO:0000256" key="1">
    <source>
        <dbReference type="SAM" id="MobiDB-lite"/>
    </source>
</evidence>
<feature type="compositionally biased region" description="Polar residues" evidence="1">
    <location>
        <begin position="469"/>
        <end position="487"/>
    </location>
</feature>
<evidence type="ECO:0000313" key="3">
    <source>
        <dbReference type="Proteomes" id="UP000030145"/>
    </source>
</evidence>
<name>A0A0A2DGW4_9CORY</name>
<feature type="compositionally biased region" description="Basic residues" evidence="1">
    <location>
        <begin position="441"/>
        <end position="450"/>
    </location>
</feature>
<keyword evidence="3" id="KW-1185">Reference proteome</keyword>
<organism evidence="2 3">
    <name type="scientific">Corynebacterium auriscanis</name>
    <dbReference type="NCBI Taxonomy" id="99807"/>
    <lineage>
        <taxon>Bacteria</taxon>
        <taxon>Bacillati</taxon>
        <taxon>Actinomycetota</taxon>
        <taxon>Actinomycetes</taxon>
        <taxon>Mycobacteriales</taxon>
        <taxon>Corynebacteriaceae</taxon>
        <taxon>Corynebacterium</taxon>
    </lineage>
</organism>
<reference evidence="2 3" key="1">
    <citation type="submission" date="2014-10" db="EMBL/GenBank/DDBJ databases">
        <title>Whole Genome sequence of Corynebacterium auriscanis strain CIP 106629.</title>
        <authorList>
            <person name="Hassan S.S."/>
            <person name="Jamal S.B."/>
            <person name="Tiwari S."/>
            <person name="Oliveira L.D.C."/>
            <person name="Souza F."/>
            <person name="Mariano D.C."/>
            <person name="Almeida S."/>
            <person name="Dorella F."/>
            <person name="Pereira F."/>
            <person name="Carvalho A."/>
            <person name="Leal C.A."/>
            <person name="Soares S.D.C."/>
            <person name="Figueiredo H.C."/>
            <person name="Silva A."/>
            <person name="Azevedo V.A."/>
        </authorList>
    </citation>
    <scope>NUCLEOTIDE SEQUENCE [LARGE SCALE GENOMIC DNA]</scope>
    <source>
        <strain evidence="2 3">CIP 106629</strain>
    </source>
</reference>
<comment type="caution">
    <text evidence="2">The sequence shown here is derived from an EMBL/GenBank/DDBJ whole genome shotgun (WGS) entry which is preliminary data.</text>
</comment>
<protein>
    <recommendedName>
        <fullName evidence="4">PPE family domain-containing protein</fullName>
    </recommendedName>
</protein>
<evidence type="ECO:0008006" key="4">
    <source>
        <dbReference type="Google" id="ProtNLM"/>
    </source>
</evidence>
<dbReference type="AlphaFoldDB" id="A0A0A2DGW4"/>
<gene>
    <name evidence="2" type="ORF">MA47_07990</name>
</gene>